<dbReference type="OrthoDB" id="10591690at2759"/>
<reference evidence="1" key="1">
    <citation type="submission" date="2020-04" db="EMBL/GenBank/DDBJ databases">
        <authorList>
            <person name="Alioto T."/>
            <person name="Alioto T."/>
            <person name="Gomez Garrido J."/>
        </authorList>
    </citation>
    <scope>NUCLEOTIDE SEQUENCE</scope>
    <source>
        <strain evidence="1">A484AB</strain>
    </source>
</reference>
<proteinExistence type="predicted"/>
<comment type="caution">
    <text evidence="1">The sequence shown here is derived from an EMBL/GenBank/DDBJ whole genome shotgun (WGS) entry which is preliminary data.</text>
</comment>
<organism evidence="1 2">
    <name type="scientific">Paramuricea clavata</name>
    <name type="common">Red gorgonian</name>
    <name type="synonym">Violescent sea-whip</name>
    <dbReference type="NCBI Taxonomy" id="317549"/>
    <lineage>
        <taxon>Eukaryota</taxon>
        <taxon>Metazoa</taxon>
        <taxon>Cnidaria</taxon>
        <taxon>Anthozoa</taxon>
        <taxon>Octocorallia</taxon>
        <taxon>Malacalcyonacea</taxon>
        <taxon>Plexauridae</taxon>
        <taxon>Paramuricea</taxon>
    </lineage>
</organism>
<evidence type="ECO:0000313" key="1">
    <source>
        <dbReference type="EMBL" id="CAB3982580.1"/>
    </source>
</evidence>
<accession>A0A6S7GAY8</accession>
<dbReference type="AlphaFoldDB" id="A0A6S7GAY8"/>
<name>A0A6S7GAY8_PARCT</name>
<gene>
    <name evidence="1" type="ORF">PACLA_8A066136</name>
</gene>
<dbReference type="EMBL" id="CACRXK020000518">
    <property type="protein sequence ID" value="CAB3982580.1"/>
    <property type="molecule type" value="Genomic_DNA"/>
</dbReference>
<protein>
    <submittedName>
        <fullName evidence="1">Uncharacterized protein</fullName>
    </submittedName>
</protein>
<sequence length="172" mass="19862">MSSDTVLTALEKNITDKEIETVIAPLQQAYTKYQAILKDIETLSEQAKWGEACTHITEVTEYAQTRFKICFYRNEQSKKPTKSPCHQNSNVWRWALAEAAAAQKQAEFEQLMAEKESEKKQREAEQEFHREQMRVQHERDMAILAAEKRKAVADAKLKAIEQSIREEDATSI</sequence>
<evidence type="ECO:0000313" key="2">
    <source>
        <dbReference type="Proteomes" id="UP001152795"/>
    </source>
</evidence>
<dbReference type="Proteomes" id="UP001152795">
    <property type="component" value="Unassembled WGS sequence"/>
</dbReference>
<keyword evidence="2" id="KW-1185">Reference proteome</keyword>